<evidence type="ECO:0000256" key="3">
    <source>
        <dbReference type="ARBA" id="ARBA00022964"/>
    </source>
</evidence>
<keyword evidence="8" id="KW-1185">Reference proteome</keyword>
<dbReference type="Gene3D" id="3.40.366.30">
    <property type="entry name" value="50S ribosomal protein L16 arginine hydroxylase, Chain A, Domain 2"/>
    <property type="match status" value="1"/>
</dbReference>
<name>A0A2T5IYW4_9GAMM</name>
<accession>A0A2T5IYW4</accession>
<evidence type="ECO:0000313" key="8">
    <source>
        <dbReference type="Proteomes" id="UP000244223"/>
    </source>
</evidence>
<dbReference type="InterPro" id="IPR046799">
    <property type="entry name" value="ROXA-like_wH"/>
</dbReference>
<protein>
    <submittedName>
        <fullName evidence="7">50S ribosomal protein L16 3-hydroxylase</fullName>
    </submittedName>
</protein>
<reference evidence="7 8" key="1">
    <citation type="submission" date="2018-04" db="EMBL/GenBank/DDBJ databases">
        <title>Genomic Encyclopedia of Archaeal and Bacterial Type Strains, Phase II (KMG-II): from individual species to whole genera.</title>
        <authorList>
            <person name="Goeker M."/>
        </authorList>
    </citation>
    <scope>NUCLEOTIDE SEQUENCE [LARGE SCALE GENOMIC DNA]</scope>
    <source>
        <strain evidence="7 8">DSM 5822</strain>
    </source>
</reference>
<dbReference type="RefSeq" id="WP_107865841.1">
    <property type="nucleotide sequence ID" value="NZ_QAON01000008.1"/>
</dbReference>
<evidence type="ECO:0000256" key="1">
    <source>
        <dbReference type="ARBA" id="ARBA00001954"/>
    </source>
</evidence>
<comment type="cofactor">
    <cofactor evidence="1">
        <name>Fe(2+)</name>
        <dbReference type="ChEBI" id="CHEBI:29033"/>
    </cofactor>
</comment>
<dbReference type="Pfam" id="PF08007">
    <property type="entry name" value="JmjC_2"/>
    <property type="match status" value="1"/>
</dbReference>
<evidence type="ECO:0000256" key="4">
    <source>
        <dbReference type="ARBA" id="ARBA00023002"/>
    </source>
</evidence>
<dbReference type="OrthoDB" id="9764016at2"/>
<dbReference type="Gene3D" id="2.60.120.650">
    <property type="entry name" value="Cupin"/>
    <property type="match status" value="1"/>
</dbReference>
<organism evidence="7 8">
    <name type="scientific">Agitococcus lubricus</name>
    <dbReference type="NCBI Taxonomy" id="1077255"/>
    <lineage>
        <taxon>Bacteria</taxon>
        <taxon>Pseudomonadati</taxon>
        <taxon>Pseudomonadota</taxon>
        <taxon>Gammaproteobacteria</taxon>
        <taxon>Moraxellales</taxon>
        <taxon>Moraxellaceae</taxon>
        <taxon>Agitococcus</taxon>
    </lineage>
</organism>
<dbReference type="AlphaFoldDB" id="A0A2T5IYW4"/>
<dbReference type="SMART" id="SM00558">
    <property type="entry name" value="JmjC"/>
    <property type="match status" value="1"/>
</dbReference>
<evidence type="ECO:0000313" key="7">
    <source>
        <dbReference type="EMBL" id="PTQ89202.1"/>
    </source>
</evidence>
<dbReference type="GO" id="GO:0046872">
    <property type="term" value="F:metal ion binding"/>
    <property type="evidence" value="ECO:0007669"/>
    <property type="project" value="UniProtKB-KW"/>
</dbReference>
<dbReference type="GO" id="GO:0016706">
    <property type="term" value="F:2-oxoglutarate-dependent dioxygenase activity"/>
    <property type="evidence" value="ECO:0007669"/>
    <property type="project" value="TreeGrafter"/>
</dbReference>
<proteinExistence type="predicted"/>
<keyword evidence="7" id="KW-0687">Ribonucleoprotein</keyword>
<dbReference type="SUPFAM" id="SSF51197">
    <property type="entry name" value="Clavaminate synthase-like"/>
    <property type="match status" value="1"/>
</dbReference>
<keyword evidence="4" id="KW-0560">Oxidoreductase</keyword>
<gene>
    <name evidence="7" type="ORF">C8N29_10883</name>
</gene>
<dbReference type="InterPro" id="IPR039994">
    <property type="entry name" value="NO66-like"/>
</dbReference>
<dbReference type="PANTHER" id="PTHR13096">
    <property type="entry name" value="MINA53 MYC INDUCED NUCLEAR ANTIGEN"/>
    <property type="match status" value="1"/>
</dbReference>
<dbReference type="PROSITE" id="PS51184">
    <property type="entry name" value="JMJC"/>
    <property type="match status" value="1"/>
</dbReference>
<sequence length="392" mass="44036">MTATNIPLSYLGGLTADEFLRDYWQKKPLLVRNAFPELAMMVGKEDLLELGQEDSIEARIILEKDGKKPWELRKGPFNSKVYKTLPKTHWTILVQAVDHYFPELAIFWQNFSFIPSWRTDDIMISYAPVGGSVGKHFDQYDVFLVQGSGQRRWQLGEFCDKNAALVANTSLRILQDMPVTFDEVLNAGDLLYVPPKLAHYGVAQNECITYSFGFRAPSLSHVLEQLVDTALAHTGSENLYQDKDLQAQTHHAWLNPAHLQQLQTQVLALLNQPTLLTEALAPFLSEAKYDDYEPAGEAMTPITLVKKLESGVVLCRDPASRFVYVGEAGSAHALYINGESVDIDGAESTFIALVADNRQLTWPALQHHLANTANQTWLSQQVEAGYWLLLED</sequence>
<keyword evidence="5" id="KW-0408">Iron</keyword>
<evidence type="ECO:0000256" key="2">
    <source>
        <dbReference type="ARBA" id="ARBA00022723"/>
    </source>
</evidence>
<dbReference type="EMBL" id="QAON01000008">
    <property type="protein sequence ID" value="PTQ89202.1"/>
    <property type="molecule type" value="Genomic_DNA"/>
</dbReference>
<dbReference type="Pfam" id="PF20514">
    <property type="entry name" value="WHD_ROXA"/>
    <property type="match status" value="1"/>
</dbReference>
<evidence type="ECO:0000256" key="5">
    <source>
        <dbReference type="ARBA" id="ARBA00023004"/>
    </source>
</evidence>
<evidence type="ECO:0000259" key="6">
    <source>
        <dbReference type="PROSITE" id="PS51184"/>
    </source>
</evidence>
<feature type="domain" description="JmjC" evidence="6">
    <location>
        <begin position="103"/>
        <end position="231"/>
    </location>
</feature>
<dbReference type="InterPro" id="IPR003347">
    <property type="entry name" value="JmjC_dom"/>
</dbReference>
<dbReference type="PANTHER" id="PTHR13096:SF8">
    <property type="entry name" value="RIBOSOMAL OXYGENASE 1"/>
    <property type="match status" value="1"/>
</dbReference>
<keyword evidence="3" id="KW-0223">Dioxygenase</keyword>
<keyword evidence="7" id="KW-0689">Ribosomal protein</keyword>
<comment type="caution">
    <text evidence="7">The sequence shown here is derived from an EMBL/GenBank/DDBJ whole genome shotgun (WGS) entry which is preliminary data.</text>
</comment>
<keyword evidence="2" id="KW-0479">Metal-binding</keyword>
<dbReference type="Proteomes" id="UP000244223">
    <property type="component" value="Unassembled WGS sequence"/>
</dbReference>
<dbReference type="GO" id="GO:0005840">
    <property type="term" value="C:ribosome"/>
    <property type="evidence" value="ECO:0007669"/>
    <property type="project" value="UniProtKB-KW"/>
</dbReference>